<feature type="region of interest" description="Disordered" evidence="7">
    <location>
        <begin position="150"/>
        <end position="247"/>
    </location>
</feature>
<accession>A0AAV7YCU5</accession>
<evidence type="ECO:0000313" key="9">
    <source>
        <dbReference type="Proteomes" id="UP001146793"/>
    </source>
</evidence>
<evidence type="ECO:0000256" key="6">
    <source>
        <dbReference type="ARBA" id="ARBA00023242"/>
    </source>
</evidence>
<dbReference type="EMBL" id="JANTQA010000063">
    <property type="protein sequence ID" value="KAJ3426726.1"/>
    <property type="molecule type" value="Genomic_DNA"/>
</dbReference>
<dbReference type="InterPro" id="IPR022042">
    <property type="entry name" value="snRNA-activating_su3"/>
</dbReference>
<evidence type="ECO:0000256" key="3">
    <source>
        <dbReference type="ARBA" id="ARBA00023015"/>
    </source>
</evidence>
<evidence type="ECO:0000256" key="7">
    <source>
        <dbReference type="SAM" id="MobiDB-lite"/>
    </source>
</evidence>
<gene>
    <name evidence="8" type="ORF">M0812_26294</name>
</gene>
<dbReference type="Pfam" id="PF12251">
    <property type="entry name" value="SNAPC3"/>
    <property type="match status" value="1"/>
</dbReference>
<keyword evidence="5" id="KW-0804">Transcription</keyword>
<feature type="compositionally biased region" description="Basic and acidic residues" evidence="7">
    <location>
        <begin position="234"/>
        <end position="247"/>
    </location>
</feature>
<comment type="caution">
    <text evidence="8">The sequence shown here is derived from an EMBL/GenBank/DDBJ whole genome shotgun (WGS) entry which is preliminary data.</text>
</comment>
<dbReference type="Proteomes" id="UP001146793">
    <property type="component" value="Unassembled WGS sequence"/>
</dbReference>
<dbReference type="GO" id="GO:0019185">
    <property type="term" value="C:snRNA-activating protein complex"/>
    <property type="evidence" value="ECO:0007669"/>
    <property type="project" value="TreeGrafter"/>
</dbReference>
<dbReference type="PANTHER" id="PTHR13421">
    <property type="entry name" value="SNRNA-ACTIVATING PROTEIN COMPLEX SUBUNIT 3"/>
    <property type="match status" value="1"/>
</dbReference>
<name>A0AAV7YCU5_9EUKA</name>
<protein>
    <submittedName>
        <fullName evidence="8">snRNA-activating protein complex subunit</fullName>
    </submittedName>
</protein>
<feature type="compositionally biased region" description="Basic residues" evidence="7">
    <location>
        <begin position="168"/>
        <end position="179"/>
    </location>
</feature>
<evidence type="ECO:0000256" key="4">
    <source>
        <dbReference type="ARBA" id="ARBA00023125"/>
    </source>
</evidence>
<dbReference type="AlphaFoldDB" id="A0AAV7YCU5"/>
<proteinExistence type="inferred from homology"/>
<feature type="compositionally biased region" description="Basic and acidic residues" evidence="7">
    <location>
        <begin position="193"/>
        <end position="206"/>
    </location>
</feature>
<comment type="subcellular location">
    <subcellularLocation>
        <location evidence="1">Nucleus</location>
    </subcellularLocation>
</comment>
<dbReference type="GO" id="GO:0042795">
    <property type="term" value="P:snRNA transcription by RNA polymerase II"/>
    <property type="evidence" value="ECO:0007669"/>
    <property type="project" value="TreeGrafter"/>
</dbReference>
<comment type="similarity">
    <text evidence="2">Belongs to the SNAPC3/SRD2 family.</text>
</comment>
<evidence type="ECO:0000256" key="2">
    <source>
        <dbReference type="ARBA" id="ARBA00010410"/>
    </source>
</evidence>
<dbReference type="PANTHER" id="PTHR13421:SF16">
    <property type="entry name" value="SNRNA-ACTIVATING PROTEIN COMPLEX SUBUNIT 3"/>
    <property type="match status" value="1"/>
</dbReference>
<keyword evidence="3" id="KW-0805">Transcription regulation</keyword>
<dbReference type="GO" id="GO:0000978">
    <property type="term" value="F:RNA polymerase II cis-regulatory region sequence-specific DNA binding"/>
    <property type="evidence" value="ECO:0007669"/>
    <property type="project" value="TreeGrafter"/>
</dbReference>
<sequence>MERFLLPSSKKKQSTVNPQKITKRINKNEKQAKNTTCSTIMQLSETISNPIKVSQVSQMYDHLKTFVKPSQELLDYEQNNQELFSQLTVDQFQVIENQIHSELDQWNKENNDQIDKLHLDMGRIRDKKRNNRLNKILKEDFPSLTNLINRNSKKKTPKKIISEENLYKSKHKNKKKKQTNSKNEILFDPDTINEEKNKQINKELKPNKLRKRLRKNNKKEKNMEIEIESESESENEKEKEKEKEQIDLLKTEEQKRSSFQNEENFDWMEKGEVNPKEVVLVIDVFGEVVKRSSPIQTIHVLGSQKLTALKDVISCSKEQLVKQRFTDVQFPSGLFYFEKNMYSDLRDPNAIDYSESIIEYTQNNKNLKSGQLPKFERKKMEETYFNELEISIGKIYEYVHLGSCIHSLSFRVIRQFHPNYDKNKLSLYPYVDFKKILTKRNCSACKIFKAKNVIFKNYLADSNPVFLCLECCKHLLYSKEGVLLYPNFEILPYIND</sequence>
<evidence type="ECO:0000256" key="1">
    <source>
        <dbReference type="ARBA" id="ARBA00004123"/>
    </source>
</evidence>
<evidence type="ECO:0000313" key="8">
    <source>
        <dbReference type="EMBL" id="KAJ3426726.1"/>
    </source>
</evidence>
<reference evidence="8" key="1">
    <citation type="submission" date="2022-08" db="EMBL/GenBank/DDBJ databases">
        <title>Novel sulphate-reducing endosymbionts in the free-living metamonad Anaeramoeba.</title>
        <authorList>
            <person name="Jerlstrom-Hultqvist J."/>
            <person name="Cepicka I."/>
            <person name="Gallot-Lavallee L."/>
            <person name="Salas-Leiva D."/>
            <person name="Curtis B.A."/>
            <person name="Zahonova K."/>
            <person name="Pipaliya S."/>
            <person name="Dacks J."/>
            <person name="Roger A.J."/>
        </authorList>
    </citation>
    <scope>NUCLEOTIDE SEQUENCE</scope>
    <source>
        <strain evidence="8">Busselton2</strain>
    </source>
</reference>
<dbReference type="GO" id="GO:0005634">
    <property type="term" value="C:nucleus"/>
    <property type="evidence" value="ECO:0007669"/>
    <property type="project" value="UniProtKB-SubCell"/>
</dbReference>
<dbReference type="GO" id="GO:0042796">
    <property type="term" value="P:snRNA transcription by RNA polymerase III"/>
    <property type="evidence" value="ECO:0007669"/>
    <property type="project" value="TreeGrafter"/>
</dbReference>
<keyword evidence="4" id="KW-0238">DNA-binding</keyword>
<dbReference type="GO" id="GO:0001006">
    <property type="term" value="F:RNA polymerase III type 3 promoter sequence-specific DNA binding"/>
    <property type="evidence" value="ECO:0007669"/>
    <property type="project" value="TreeGrafter"/>
</dbReference>
<dbReference type="GO" id="GO:0001046">
    <property type="term" value="F:core promoter sequence-specific DNA binding"/>
    <property type="evidence" value="ECO:0007669"/>
    <property type="project" value="TreeGrafter"/>
</dbReference>
<feature type="compositionally biased region" description="Basic residues" evidence="7">
    <location>
        <begin position="207"/>
        <end position="218"/>
    </location>
</feature>
<evidence type="ECO:0000256" key="5">
    <source>
        <dbReference type="ARBA" id="ARBA00023163"/>
    </source>
</evidence>
<keyword evidence="6" id="KW-0539">Nucleus</keyword>
<dbReference type="GO" id="GO:0003681">
    <property type="term" value="F:bent DNA binding"/>
    <property type="evidence" value="ECO:0007669"/>
    <property type="project" value="TreeGrafter"/>
</dbReference>
<organism evidence="8 9">
    <name type="scientific">Anaeramoeba flamelloides</name>
    <dbReference type="NCBI Taxonomy" id="1746091"/>
    <lineage>
        <taxon>Eukaryota</taxon>
        <taxon>Metamonada</taxon>
        <taxon>Anaeramoebidae</taxon>
        <taxon>Anaeramoeba</taxon>
    </lineage>
</organism>